<keyword evidence="2" id="KW-0812">Transmembrane</keyword>
<dbReference type="InterPro" id="IPR037185">
    <property type="entry name" value="EmrE-like"/>
</dbReference>
<feature type="domain" description="EamA" evidence="3">
    <location>
        <begin position="160"/>
        <end position="295"/>
    </location>
</feature>
<dbReference type="PANTHER" id="PTHR22911:SF79">
    <property type="entry name" value="MOBA-LIKE NTP TRANSFERASE DOMAIN-CONTAINING PROTEIN"/>
    <property type="match status" value="1"/>
</dbReference>
<keyword evidence="2" id="KW-1133">Transmembrane helix</keyword>
<dbReference type="SUPFAM" id="SSF103481">
    <property type="entry name" value="Multidrug resistance efflux transporter EmrE"/>
    <property type="match status" value="2"/>
</dbReference>
<feature type="transmembrane region" description="Helical" evidence="2">
    <location>
        <begin position="44"/>
        <end position="60"/>
    </location>
</feature>
<feature type="transmembrane region" description="Helical" evidence="2">
    <location>
        <begin position="133"/>
        <end position="152"/>
    </location>
</feature>
<evidence type="ECO:0000259" key="3">
    <source>
        <dbReference type="Pfam" id="PF00892"/>
    </source>
</evidence>
<feature type="transmembrane region" description="Helical" evidence="2">
    <location>
        <begin position="252"/>
        <end position="272"/>
    </location>
</feature>
<feature type="domain" description="EamA" evidence="3">
    <location>
        <begin position="13"/>
        <end position="145"/>
    </location>
</feature>
<organism evidence="4">
    <name type="scientific">Baileyella intestinalis</name>
    <dbReference type="NCBI Taxonomy" id="2606709"/>
    <lineage>
        <taxon>Bacteria</taxon>
        <taxon>Bacillati</taxon>
        <taxon>Bacillota</taxon>
        <taxon>Clostridia</taxon>
        <taxon>Peptostreptococcales</taxon>
        <taxon>Anaerovoracaceae</taxon>
        <taxon>Baileyella</taxon>
    </lineage>
</organism>
<dbReference type="Gene3D" id="1.10.3730.20">
    <property type="match status" value="2"/>
</dbReference>
<comment type="similarity">
    <text evidence="1">Belongs to the EamA transporter family.</text>
</comment>
<feature type="transmembrane region" description="Helical" evidence="2">
    <location>
        <begin position="158"/>
        <end position="177"/>
    </location>
</feature>
<dbReference type="RefSeq" id="WP_154571529.1">
    <property type="nucleotide sequence ID" value="NZ_VUNB01000001.1"/>
</dbReference>
<accession>A0A6A8M651</accession>
<feature type="transmembrane region" description="Helical" evidence="2">
    <location>
        <begin position="219"/>
        <end position="240"/>
    </location>
</feature>
<feature type="transmembrane region" description="Helical" evidence="2">
    <location>
        <begin position="12"/>
        <end position="32"/>
    </location>
</feature>
<dbReference type="InterPro" id="IPR000620">
    <property type="entry name" value="EamA_dom"/>
</dbReference>
<comment type="caution">
    <text evidence="4">The sequence shown here is derived from an EMBL/GenBank/DDBJ whole genome shotgun (WGS) entry which is preliminary data.</text>
</comment>
<dbReference type="AlphaFoldDB" id="A0A6A8M651"/>
<feature type="transmembrane region" description="Helical" evidence="2">
    <location>
        <begin position="72"/>
        <end position="94"/>
    </location>
</feature>
<evidence type="ECO:0000313" key="4">
    <source>
        <dbReference type="EMBL" id="MST68048.1"/>
    </source>
</evidence>
<evidence type="ECO:0000256" key="1">
    <source>
        <dbReference type="ARBA" id="ARBA00007362"/>
    </source>
</evidence>
<dbReference type="GO" id="GO:0016020">
    <property type="term" value="C:membrane"/>
    <property type="evidence" value="ECO:0007669"/>
    <property type="project" value="InterPro"/>
</dbReference>
<protein>
    <submittedName>
        <fullName evidence="4">EamA family transporter</fullName>
    </submittedName>
</protein>
<feature type="transmembrane region" description="Helical" evidence="2">
    <location>
        <begin position="278"/>
        <end position="296"/>
    </location>
</feature>
<proteinExistence type="inferred from homology"/>
<evidence type="ECO:0000256" key="2">
    <source>
        <dbReference type="SAM" id="Phobius"/>
    </source>
</evidence>
<sequence length="305" mass="33082">MKDGRNDRNLAGICILAAGSLWGTTGIFSHYFDYYGMDSMMKGLFRVSAAAIAMMVVMMLRGKKSFVMTKRGYGIALIQGLLTQSLFSWCYFTAIERLGMASSVVLLYTSPVFAAIISRIIYKEKITRKKMAAMAITVAGCAMTATGGHFHFAGSGAMGYGILMGVMAGFCYSTLSITSTYGTRYDDPMALTFYTFIFGVAGLFFMARPWEKTVAGPDWKLVVIALLSGIVSAAIPYFAYGYGSRYLKNPSLGPVYSSVENVAAALYGLILFHEGLNGVKVLGICLIILSIVIINYSPVEPGRVK</sequence>
<name>A0A6A8M651_9FIRM</name>
<dbReference type="Pfam" id="PF00892">
    <property type="entry name" value="EamA"/>
    <property type="match status" value="2"/>
</dbReference>
<reference evidence="4" key="1">
    <citation type="submission" date="2019-09" db="EMBL/GenBank/DDBJ databases">
        <title>In-depth cultivation of the pig gut microbiome towards novel bacterial diversity and tailored functional studies.</title>
        <authorList>
            <person name="Wylensek D."/>
            <person name="Hitch T.C.A."/>
            <person name="Clavel T."/>
        </authorList>
    </citation>
    <scope>NUCLEOTIDE SEQUENCE</scope>
    <source>
        <strain evidence="4">RF-744-FAT-WT-3</strain>
    </source>
</reference>
<feature type="transmembrane region" description="Helical" evidence="2">
    <location>
        <begin position="100"/>
        <end position="121"/>
    </location>
</feature>
<feature type="transmembrane region" description="Helical" evidence="2">
    <location>
        <begin position="189"/>
        <end position="207"/>
    </location>
</feature>
<dbReference type="PANTHER" id="PTHR22911">
    <property type="entry name" value="ACYL-MALONYL CONDENSING ENZYME-RELATED"/>
    <property type="match status" value="1"/>
</dbReference>
<dbReference type="EMBL" id="VUNB01000001">
    <property type="protein sequence ID" value="MST68048.1"/>
    <property type="molecule type" value="Genomic_DNA"/>
</dbReference>
<gene>
    <name evidence="4" type="ORF">FYJ66_00265</name>
</gene>
<keyword evidence="2" id="KW-0472">Membrane</keyword>